<reference evidence="4 5" key="1">
    <citation type="journal article" date="2014" name="Nature">
        <title>An environmental bacterial taxon with a large and distinct metabolic repertoire.</title>
        <authorList>
            <person name="Wilson M.C."/>
            <person name="Mori T."/>
            <person name="Ruckert C."/>
            <person name="Uria A.R."/>
            <person name="Helf M.J."/>
            <person name="Takada K."/>
            <person name="Gernert C."/>
            <person name="Steffens U.A."/>
            <person name="Heycke N."/>
            <person name="Schmitt S."/>
            <person name="Rinke C."/>
            <person name="Helfrich E.J."/>
            <person name="Brachmann A.O."/>
            <person name="Gurgui C."/>
            <person name="Wakimoto T."/>
            <person name="Kracht M."/>
            <person name="Crusemann M."/>
            <person name="Hentschel U."/>
            <person name="Abe I."/>
            <person name="Matsunaga S."/>
            <person name="Kalinowski J."/>
            <person name="Takeyama H."/>
            <person name="Piel J."/>
        </authorList>
    </citation>
    <scope>NUCLEOTIDE SEQUENCE [LARGE SCALE GENOMIC DNA]</scope>
    <source>
        <strain evidence="5">TSY2</strain>
    </source>
</reference>
<keyword evidence="5" id="KW-1185">Reference proteome</keyword>
<proteinExistence type="inferred from homology"/>
<dbReference type="HOGENOM" id="CLU_036176_4_2_7"/>
<evidence type="ECO:0000256" key="3">
    <source>
        <dbReference type="ARBA" id="ARBA00022729"/>
    </source>
</evidence>
<accession>W4M7U2</accession>
<dbReference type="Proteomes" id="UP000019140">
    <property type="component" value="Unassembled WGS sequence"/>
</dbReference>
<evidence type="ECO:0000313" key="4">
    <source>
        <dbReference type="EMBL" id="ETX05712.1"/>
    </source>
</evidence>
<dbReference type="CDD" id="cd13603">
    <property type="entry name" value="PBP2_TRAP_Siap_TeaA_like"/>
    <property type="match status" value="1"/>
</dbReference>
<dbReference type="Pfam" id="PF03480">
    <property type="entry name" value="DctP"/>
    <property type="match status" value="1"/>
</dbReference>
<comment type="caution">
    <text evidence="4">The sequence shown here is derived from an EMBL/GenBank/DDBJ whole genome shotgun (WGS) entry which is preliminary data.</text>
</comment>
<dbReference type="NCBIfam" id="NF037995">
    <property type="entry name" value="TRAP_S1"/>
    <property type="match status" value="1"/>
</dbReference>
<gene>
    <name evidence="4" type="ORF">ETSY2_21375</name>
</gene>
<evidence type="ECO:0000256" key="1">
    <source>
        <dbReference type="ARBA" id="ARBA00009023"/>
    </source>
</evidence>
<dbReference type="PANTHER" id="PTHR33376:SF7">
    <property type="entry name" value="C4-DICARBOXYLATE-BINDING PROTEIN DCTB"/>
    <property type="match status" value="1"/>
</dbReference>
<evidence type="ECO:0008006" key="6">
    <source>
        <dbReference type="Google" id="ProtNLM"/>
    </source>
</evidence>
<dbReference type="InterPro" id="IPR018389">
    <property type="entry name" value="DctP_fam"/>
</dbReference>
<sequence length="204" mass="22932">MNRVGLHGVALYMTGYKHLTTSNVPVTTLEDMQGVKFRAMASPILLAQFKALGANALSIPFAEVYNALQSGVAEGQENLYWAIHKMRFFEVQKYLSVSRHGLIVVAVLMSKSWWDKLPAELQTLVTKVFNEAEKVTWEVAERIDQEAVKAMQAAGLQFVTISPEERERFRQATVDVKQVYIQRVGTTGKRLLEMIEADIAEVAK</sequence>
<evidence type="ECO:0000313" key="5">
    <source>
        <dbReference type="Proteomes" id="UP000019140"/>
    </source>
</evidence>
<organism evidence="4 5">
    <name type="scientific">Candidatus Entotheonella gemina</name>
    <dbReference type="NCBI Taxonomy" id="1429439"/>
    <lineage>
        <taxon>Bacteria</taxon>
        <taxon>Pseudomonadati</taxon>
        <taxon>Nitrospinota/Tectimicrobiota group</taxon>
        <taxon>Candidatus Tectimicrobiota</taxon>
        <taxon>Candidatus Entotheonellia</taxon>
        <taxon>Candidatus Entotheonellales</taxon>
        <taxon>Candidatus Entotheonellaceae</taxon>
        <taxon>Candidatus Entotheonella</taxon>
    </lineage>
</organism>
<dbReference type="Gene3D" id="3.40.190.170">
    <property type="entry name" value="Bacterial extracellular solute-binding protein, family 7"/>
    <property type="match status" value="1"/>
</dbReference>
<evidence type="ECO:0000256" key="2">
    <source>
        <dbReference type="ARBA" id="ARBA00022448"/>
    </source>
</evidence>
<dbReference type="EMBL" id="AZHX01000886">
    <property type="protein sequence ID" value="ETX05712.1"/>
    <property type="molecule type" value="Genomic_DNA"/>
</dbReference>
<name>W4M7U2_9BACT</name>
<comment type="similarity">
    <text evidence="1">Belongs to the bacterial solute-binding protein 7 family.</text>
</comment>
<dbReference type="PANTHER" id="PTHR33376">
    <property type="match status" value="1"/>
</dbReference>
<dbReference type="AlphaFoldDB" id="W4M7U2"/>
<dbReference type="InterPro" id="IPR038404">
    <property type="entry name" value="TRAP_DctP_sf"/>
</dbReference>
<keyword evidence="3" id="KW-0732">Signal</keyword>
<keyword evidence="2" id="KW-0813">Transport</keyword>
<protein>
    <recommendedName>
        <fullName evidence="6">C4-dicarboxylate ABC transporter</fullName>
    </recommendedName>
</protein>
<dbReference type="GO" id="GO:0055085">
    <property type="term" value="P:transmembrane transport"/>
    <property type="evidence" value="ECO:0007669"/>
    <property type="project" value="InterPro"/>
</dbReference>